<dbReference type="Pfam" id="PF13246">
    <property type="entry name" value="Cation_ATPase"/>
    <property type="match status" value="1"/>
</dbReference>
<feature type="transmembrane region" description="Helical" evidence="19">
    <location>
        <begin position="894"/>
        <end position="916"/>
    </location>
</feature>
<dbReference type="Gene3D" id="3.40.50.1000">
    <property type="entry name" value="HAD superfamily/HAD-like"/>
    <property type="match status" value="1"/>
</dbReference>
<keyword evidence="4" id="KW-1003">Cell membrane</keyword>
<feature type="transmembrane region" description="Helical" evidence="19">
    <location>
        <begin position="941"/>
        <end position="958"/>
    </location>
</feature>
<dbReference type="GO" id="GO:0051480">
    <property type="term" value="P:regulation of cytosolic calcium ion concentration"/>
    <property type="evidence" value="ECO:0007669"/>
    <property type="project" value="TreeGrafter"/>
</dbReference>
<dbReference type="CDD" id="cd02081">
    <property type="entry name" value="P-type_ATPase_Ca_PMCA-like"/>
    <property type="match status" value="1"/>
</dbReference>
<dbReference type="Pfam" id="PF00122">
    <property type="entry name" value="E1-E2_ATPase"/>
    <property type="match status" value="1"/>
</dbReference>
<evidence type="ECO:0000256" key="11">
    <source>
        <dbReference type="ARBA" id="ARBA00022840"/>
    </source>
</evidence>
<dbReference type="GO" id="GO:0016887">
    <property type="term" value="F:ATP hydrolysis activity"/>
    <property type="evidence" value="ECO:0007669"/>
    <property type="project" value="InterPro"/>
</dbReference>
<dbReference type="SFLD" id="SFLDS00003">
    <property type="entry name" value="Haloacid_Dehalogenase"/>
    <property type="match status" value="1"/>
</dbReference>
<evidence type="ECO:0000256" key="10">
    <source>
        <dbReference type="ARBA" id="ARBA00022837"/>
    </source>
</evidence>
<dbReference type="Proteomes" id="UP000681722">
    <property type="component" value="Unassembled WGS sequence"/>
</dbReference>
<evidence type="ECO:0000256" key="3">
    <source>
        <dbReference type="ARBA" id="ARBA00022448"/>
    </source>
</evidence>
<evidence type="ECO:0000256" key="19">
    <source>
        <dbReference type="RuleBase" id="RU361146"/>
    </source>
</evidence>
<organism evidence="21 23">
    <name type="scientific">Didymodactylos carnosus</name>
    <dbReference type="NCBI Taxonomy" id="1234261"/>
    <lineage>
        <taxon>Eukaryota</taxon>
        <taxon>Metazoa</taxon>
        <taxon>Spiralia</taxon>
        <taxon>Gnathifera</taxon>
        <taxon>Rotifera</taxon>
        <taxon>Eurotatoria</taxon>
        <taxon>Bdelloidea</taxon>
        <taxon>Philodinida</taxon>
        <taxon>Philodinidae</taxon>
        <taxon>Didymodactylos</taxon>
    </lineage>
</organism>
<dbReference type="EMBL" id="CAJNOQ010000253">
    <property type="protein sequence ID" value="CAF0778256.1"/>
    <property type="molecule type" value="Genomic_DNA"/>
</dbReference>
<dbReference type="SUPFAM" id="SSF81653">
    <property type="entry name" value="Calcium ATPase, transduction domain A"/>
    <property type="match status" value="1"/>
</dbReference>
<evidence type="ECO:0000259" key="20">
    <source>
        <dbReference type="SMART" id="SM00831"/>
    </source>
</evidence>
<dbReference type="SUPFAM" id="SSF81660">
    <property type="entry name" value="Metal cation-transporting ATPase, ATP-binding domain N"/>
    <property type="match status" value="1"/>
</dbReference>
<evidence type="ECO:0000256" key="15">
    <source>
        <dbReference type="ARBA" id="ARBA00022989"/>
    </source>
</evidence>
<keyword evidence="16" id="KW-0186">Copper</keyword>
<dbReference type="Gene3D" id="1.20.1110.10">
    <property type="entry name" value="Calcium-transporting ATPase, transmembrane domain"/>
    <property type="match status" value="2"/>
</dbReference>
<dbReference type="InterPro" id="IPR018303">
    <property type="entry name" value="ATPase_P-typ_P_site"/>
</dbReference>
<dbReference type="InterPro" id="IPR004014">
    <property type="entry name" value="ATPase_P-typ_cation-transptr_N"/>
</dbReference>
<evidence type="ECO:0000256" key="9">
    <source>
        <dbReference type="ARBA" id="ARBA00022796"/>
    </source>
</evidence>
<dbReference type="InterPro" id="IPR006408">
    <property type="entry name" value="P-type_ATPase_IIB"/>
</dbReference>
<evidence type="ECO:0000313" key="22">
    <source>
        <dbReference type="EMBL" id="CAF3561123.1"/>
    </source>
</evidence>
<dbReference type="FunFam" id="1.20.1110.10:FF:000001">
    <property type="entry name" value="Calcium-transporting ATPase"/>
    <property type="match status" value="1"/>
</dbReference>
<dbReference type="Pfam" id="PF00690">
    <property type="entry name" value="Cation_ATPase_N"/>
    <property type="match status" value="1"/>
</dbReference>
<feature type="transmembrane region" description="Helical" evidence="19">
    <location>
        <begin position="133"/>
        <end position="152"/>
    </location>
</feature>
<gene>
    <name evidence="21" type="ORF">GPM918_LOCUS2316</name>
    <name evidence="22" type="ORF">SRO942_LOCUS2316</name>
</gene>
<evidence type="ECO:0000256" key="16">
    <source>
        <dbReference type="ARBA" id="ARBA00023008"/>
    </source>
</evidence>
<evidence type="ECO:0000313" key="23">
    <source>
        <dbReference type="Proteomes" id="UP000663829"/>
    </source>
</evidence>
<keyword evidence="8 19" id="KW-0547">Nucleotide-binding</keyword>
<comment type="function">
    <text evidence="19">Catalyzes the hydrolysis of ATP coupled with the transport of calcium.</text>
</comment>
<comment type="similarity">
    <text evidence="2">Belongs to the cation transport ATPase (P-type) (TC 3.A.3) family. Type IIB subfamily.</text>
</comment>
<evidence type="ECO:0000256" key="5">
    <source>
        <dbReference type="ARBA" id="ARBA00022568"/>
    </source>
</evidence>
<dbReference type="SUPFAM" id="SSF81665">
    <property type="entry name" value="Calcium ATPase, transmembrane domain M"/>
    <property type="match status" value="1"/>
</dbReference>
<dbReference type="SMART" id="SM00831">
    <property type="entry name" value="Cation_ATPase_N"/>
    <property type="match status" value="1"/>
</dbReference>
<feature type="transmembrane region" description="Helical" evidence="19">
    <location>
        <begin position="822"/>
        <end position="841"/>
    </location>
</feature>
<evidence type="ECO:0000256" key="1">
    <source>
        <dbReference type="ARBA" id="ARBA00004651"/>
    </source>
</evidence>
<dbReference type="Pfam" id="PF00689">
    <property type="entry name" value="Cation_ATPase_C"/>
    <property type="match status" value="1"/>
</dbReference>
<dbReference type="InterPro" id="IPR001757">
    <property type="entry name" value="P_typ_ATPase"/>
</dbReference>
<dbReference type="OrthoDB" id="116380at2759"/>
<feature type="transmembrane region" description="Helical" evidence="19">
    <location>
        <begin position="380"/>
        <end position="411"/>
    </location>
</feature>
<dbReference type="SUPFAM" id="SSF56784">
    <property type="entry name" value="HAD-like"/>
    <property type="match status" value="1"/>
</dbReference>
<dbReference type="PROSITE" id="PS00154">
    <property type="entry name" value="ATPASE_E1_E2"/>
    <property type="match status" value="1"/>
</dbReference>
<dbReference type="SFLD" id="SFLDG00002">
    <property type="entry name" value="C1.7:_P-type_atpase_like"/>
    <property type="match status" value="1"/>
</dbReference>
<evidence type="ECO:0000256" key="6">
    <source>
        <dbReference type="ARBA" id="ARBA00022692"/>
    </source>
</evidence>
<dbReference type="InterPro" id="IPR006068">
    <property type="entry name" value="ATPase_P-typ_cation-transptr_C"/>
</dbReference>
<dbReference type="FunFam" id="3.40.50.1000:FF:000144">
    <property type="entry name" value="copper-transporting ATPase 1 isoform X2"/>
    <property type="match status" value="1"/>
</dbReference>
<dbReference type="Pfam" id="PF08282">
    <property type="entry name" value="Hydrolase_3"/>
    <property type="match status" value="1"/>
</dbReference>
<dbReference type="PRINTS" id="PR00119">
    <property type="entry name" value="CATATPASE"/>
</dbReference>
<dbReference type="InterPro" id="IPR059000">
    <property type="entry name" value="ATPase_P-type_domA"/>
</dbReference>
<dbReference type="GO" id="GO:0005516">
    <property type="term" value="F:calmodulin binding"/>
    <property type="evidence" value="ECO:0007669"/>
    <property type="project" value="UniProtKB-KW"/>
</dbReference>
<name>A0A813RC68_9BILA</name>
<dbReference type="FunFam" id="2.70.150.10:FF:000001">
    <property type="entry name" value="Calcium-transporting ATPase"/>
    <property type="match status" value="1"/>
</dbReference>
<keyword evidence="9" id="KW-0187">Copper transport</keyword>
<dbReference type="SFLD" id="SFLDF00027">
    <property type="entry name" value="p-type_atpase"/>
    <property type="match status" value="1"/>
</dbReference>
<proteinExistence type="inferred from homology"/>
<evidence type="ECO:0000256" key="12">
    <source>
        <dbReference type="ARBA" id="ARBA00022842"/>
    </source>
</evidence>
<keyword evidence="18 19" id="KW-0472">Membrane</keyword>
<keyword evidence="14" id="KW-1278">Translocase</keyword>
<keyword evidence="12" id="KW-0460">Magnesium</keyword>
<comment type="caution">
    <text evidence="21">The sequence shown here is derived from an EMBL/GenBank/DDBJ whole genome shotgun (WGS) entry which is preliminary data.</text>
</comment>
<evidence type="ECO:0000256" key="18">
    <source>
        <dbReference type="ARBA" id="ARBA00023136"/>
    </source>
</evidence>
<dbReference type="PANTHER" id="PTHR24093">
    <property type="entry name" value="CATION TRANSPORTING ATPASE"/>
    <property type="match status" value="1"/>
</dbReference>
<evidence type="ECO:0000256" key="13">
    <source>
        <dbReference type="ARBA" id="ARBA00022860"/>
    </source>
</evidence>
<feature type="transmembrane region" description="Helical" evidence="19">
    <location>
        <begin position="341"/>
        <end position="365"/>
    </location>
</feature>
<evidence type="ECO:0000256" key="8">
    <source>
        <dbReference type="ARBA" id="ARBA00022741"/>
    </source>
</evidence>
<dbReference type="NCBIfam" id="TIGR01517">
    <property type="entry name" value="ATPase-IIB_Ca"/>
    <property type="match status" value="1"/>
</dbReference>
<evidence type="ECO:0000256" key="4">
    <source>
        <dbReference type="ARBA" id="ARBA00022475"/>
    </source>
</evidence>
<keyword evidence="17 19" id="KW-0406">Ion transport</keyword>
<dbReference type="PRINTS" id="PR00121">
    <property type="entry name" value="NAKATPASE"/>
</dbReference>
<protein>
    <recommendedName>
        <fullName evidence="19">Calcium-transporting ATPase</fullName>
        <ecNumber evidence="19">7.2.2.10</ecNumber>
    </recommendedName>
</protein>
<comment type="caution">
    <text evidence="19">Lacks conserved residue(s) required for the propagation of feature annotation.</text>
</comment>
<dbReference type="InterPro" id="IPR023298">
    <property type="entry name" value="ATPase_P-typ_TM_dom_sf"/>
</dbReference>
<dbReference type="GO" id="GO:0005886">
    <property type="term" value="C:plasma membrane"/>
    <property type="evidence" value="ECO:0007669"/>
    <property type="project" value="UniProtKB-SubCell"/>
</dbReference>
<feature type="transmembrane region" description="Helical" evidence="19">
    <location>
        <begin position="979"/>
        <end position="998"/>
    </location>
</feature>
<dbReference type="Gene3D" id="2.70.150.10">
    <property type="entry name" value="Calcium-transporting ATPase, cytoplasmic transduction domain A"/>
    <property type="match status" value="1"/>
</dbReference>
<feature type="domain" description="Cation-transporting P-type ATPase N-terminal" evidence="20">
    <location>
        <begin position="23"/>
        <end position="100"/>
    </location>
</feature>
<keyword evidence="3 19" id="KW-0813">Transport</keyword>
<evidence type="ECO:0000256" key="17">
    <source>
        <dbReference type="ARBA" id="ARBA00023065"/>
    </source>
</evidence>
<dbReference type="InterPro" id="IPR023214">
    <property type="entry name" value="HAD_sf"/>
</dbReference>
<dbReference type="PANTHER" id="PTHR24093:SF369">
    <property type="entry name" value="CALCIUM-TRANSPORTING ATPASE"/>
    <property type="match status" value="1"/>
</dbReference>
<dbReference type="InterPro" id="IPR036412">
    <property type="entry name" value="HAD-like_sf"/>
</dbReference>
<keyword evidence="6 19" id="KW-0812">Transmembrane</keyword>
<keyword evidence="11 19" id="KW-0067">ATP-binding</keyword>
<keyword evidence="7" id="KW-0479">Metal-binding</keyword>
<dbReference type="InterPro" id="IPR044492">
    <property type="entry name" value="P_typ_ATPase_HD_dom"/>
</dbReference>
<reference evidence="21" key="1">
    <citation type="submission" date="2021-02" db="EMBL/GenBank/DDBJ databases">
        <authorList>
            <person name="Nowell W R."/>
        </authorList>
    </citation>
    <scope>NUCLEOTIDE SEQUENCE</scope>
</reference>
<evidence type="ECO:0000256" key="14">
    <source>
        <dbReference type="ARBA" id="ARBA00022967"/>
    </source>
</evidence>
<evidence type="ECO:0000313" key="21">
    <source>
        <dbReference type="EMBL" id="CAF0778256.1"/>
    </source>
</evidence>
<dbReference type="GO" id="GO:0046872">
    <property type="term" value="F:metal ion binding"/>
    <property type="evidence" value="ECO:0007669"/>
    <property type="project" value="UniProtKB-KW"/>
</dbReference>
<dbReference type="GO" id="GO:0005524">
    <property type="term" value="F:ATP binding"/>
    <property type="evidence" value="ECO:0007669"/>
    <property type="project" value="UniProtKB-KW"/>
</dbReference>
<dbReference type="GO" id="GO:0005388">
    <property type="term" value="F:P-type calcium transporter activity"/>
    <property type="evidence" value="ECO:0007669"/>
    <property type="project" value="UniProtKB-EC"/>
</dbReference>
<sequence length="1079" mass="122430">MFEVNIRQLCDVMEHHNTDGVERLKLLGGTNELIKKLRSDMVNGISQDEQELEKREEIFGLNEIPPNPPKSFFLLVKEASEDILIMMLLVCAVVSIGLSFYQDIDERRLKEIHDTFVFNHQLYNIQHENNIDWLEGVAILVSVILVVFVTAFNDWRKERQFRGLKKKLELQEHVTVIRDGHVIEIEMKKLMVGDIYMCKYGDIVPADGIIIQSNDIKTDESSLTGESKLLKKSAELAPFLLSGTQIMEGTGRMLVTAVGVNSQAGIIKSLLSNKQHLSRRKTGDIKTHSTMDEITGVKFSITDSNIGGIGDTDTIYSNINQTGDDLNDKQKSVLQEKLGKLSFQIGTMAIILASLTMFVLFLRFLIEDLQQFTAKDVKEIIRIIITGVTVLVVAIPEGLPLAVTISLAYAVNKMLDDHNFVRHLDACETMGNATTICSDKTGTLTMNRMTVVQFYMGLRIYTDVHLKQNLSINQNLITSFCESISVNSNYSSKIISTYNENELDQQIGNKTECGLLGMVRQLKRDYEIYRYKYPETSFLHVYTFNSNRKYMATVIIDEDKHRKLLIKGASEIILERCINILDEYGSEIQLTQTLKTHILTIIIQQMASEGLRTIALAYRYLPTTRSINWDDEESILSNLTLIAICALQDPVRPEVPEAIRLCQRAGITVRMVTGDNIATARAIAQKCGIIYPGDLSLVIEGTDFNRCIRRRDGEVDQTLFNNLWPRLRVLARSSPTDKYTLVKHIIESQVNIEREIVAVTGDGTNDGPALRKADVGFAMGKSIQGTDVAKEASDVIITDDNFNSIVKAVLWGRNVYDSIAKFIQFQLTVNIVAVTFSFVTACLLRESPLRAVQMLWVNLIMDTLASLALAAELPDKSLLQRKPYGRKRPIISRIMMKNMISHAFYQLSVIYLLLFFGDDLFDLDSGIPDRSRHVYFRPNQHFTMIFNTFVMMTLFNQINSRKVHGERNVFLGLWQNKTFLGIWITVFIIQVIIVQVLDDIFSCRRLDGDIWMVCLMFGVGSLMWEQIICFINIVDKSHIKNDTLEELSDITTIWSNLLQRVNVQYTIAKAYAHSINVNV</sequence>
<dbReference type="InterPro" id="IPR008250">
    <property type="entry name" value="ATPase_P-typ_transduc_dom_A_sf"/>
</dbReference>
<feature type="transmembrane region" description="Helical" evidence="19">
    <location>
        <begin position="83"/>
        <end position="101"/>
    </location>
</feature>
<evidence type="ECO:0000256" key="2">
    <source>
        <dbReference type="ARBA" id="ARBA00006124"/>
    </source>
</evidence>
<dbReference type="Proteomes" id="UP000663829">
    <property type="component" value="Unassembled WGS sequence"/>
</dbReference>
<accession>A0A813RC68</accession>
<evidence type="ECO:0000256" key="7">
    <source>
        <dbReference type="ARBA" id="ARBA00022723"/>
    </source>
</evidence>
<dbReference type="EMBL" id="CAJOBC010000253">
    <property type="protein sequence ID" value="CAF3561123.1"/>
    <property type="molecule type" value="Genomic_DNA"/>
</dbReference>
<comment type="catalytic activity">
    <reaction evidence="19">
        <text>Ca(2+)(in) + ATP + H2O = Ca(2+)(out) + ADP + phosphate + H(+)</text>
        <dbReference type="Rhea" id="RHEA:18105"/>
        <dbReference type="ChEBI" id="CHEBI:15377"/>
        <dbReference type="ChEBI" id="CHEBI:15378"/>
        <dbReference type="ChEBI" id="CHEBI:29108"/>
        <dbReference type="ChEBI" id="CHEBI:30616"/>
        <dbReference type="ChEBI" id="CHEBI:43474"/>
        <dbReference type="ChEBI" id="CHEBI:456216"/>
        <dbReference type="EC" id="7.2.2.10"/>
    </reaction>
</comment>
<dbReference type="AlphaFoldDB" id="A0A813RC68"/>
<dbReference type="Gene3D" id="3.40.1110.10">
    <property type="entry name" value="Calcium-transporting ATPase, cytoplasmic domain N"/>
    <property type="match status" value="1"/>
</dbReference>
<keyword evidence="23" id="KW-1185">Reference proteome</keyword>
<keyword evidence="10 19" id="KW-0106">Calcium</keyword>
<feature type="transmembrane region" description="Helical" evidence="19">
    <location>
        <begin position="1010"/>
        <end position="1034"/>
    </location>
</feature>
<keyword evidence="15 19" id="KW-1133">Transmembrane helix</keyword>
<keyword evidence="13" id="KW-0112">Calmodulin-binding</keyword>
<keyword evidence="5 19" id="KW-0109">Calcium transport</keyword>
<dbReference type="EC" id="7.2.2.10" evidence="19"/>
<dbReference type="FunFam" id="1.20.1110.10:FF:000002">
    <property type="entry name" value="Calcium-transporting ATPase"/>
    <property type="match status" value="1"/>
</dbReference>
<dbReference type="NCBIfam" id="TIGR01494">
    <property type="entry name" value="ATPase_P-type"/>
    <property type="match status" value="3"/>
</dbReference>
<comment type="subcellular location">
    <subcellularLocation>
        <location evidence="1">Cell membrane</location>
        <topology evidence="1">Multi-pass membrane protein</topology>
    </subcellularLocation>
    <subcellularLocation>
        <location evidence="19">Membrane</location>
        <topology evidence="19">Multi-pass membrane protein</topology>
    </subcellularLocation>
</comment>
<dbReference type="InterPro" id="IPR023299">
    <property type="entry name" value="ATPase_P-typ_cyto_dom_N"/>
</dbReference>
<dbReference type="GO" id="GO:0006825">
    <property type="term" value="P:copper ion transport"/>
    <property type="evidence" value="ECO:0007669"/>
    <property type="project" value="UniProtKB-KW"/>
</dbReference>